<dbReference type="Proteomes" id="UP001589535">
    <property type="component" value="Unassembled WGS sequence"/>
</dbReference>
<dbReference type="EMBL" id="JBHMBK010000046">
    <property type="protein sequence ID" value="MFB9690073.1"/>
    <property type="molecule type" value="Genomic_DNA"/>
</dbReference>
<comment type="caution">
    <text evidence="2">The sequence shown here is derived from an EMBL/GenBank/DDBJ whole genome shotgun (WGS) entry which is preliminary data.</text>
</comment>
<keyword evidence="1" id="KW-0472">Membrane</keyword>
<dbReference type="RefSeq" id="WP_378204881.1">
    <property type="nucleotide sequence ID" value="NZ_JBHMBK010000046.1"/>
</dbReference>
<evidence type="ECO:0000313" key="2">
    <source>
        <dbReference type="EMBL" id="MFB9690073.1"/>
    </source>
</evidence>
<proteinExistence type="predicted"/>
<keyword evidence="1" id="KW-1133">Transmembrane helix</keyword>
<evidence type="ECO:0000256" key="1">
    <source>
        <dbReference type="SAM" id="Phobius"/>
    </source>
</evidence>
<accession>A0ABV5UFB9</accession>
<sequence length="67" mass="6848">MAKNHGIPGLKTSSGVLPKLIGTAIAIALLALVVKYPADAATWAKNLAGMAGDVIDGLVSFFRQIGN</sequence>
<reference evidence="2 3" key="1">
    <citation type="submission" date="2024-09" db="EMBL/GenBank/DDBJ databases">
        <authorList>
            <person name="Sun Q."/>
            <person name="Mori K."/>
        </authorList>
    </citation>
    <scope>NUCLEOTIDE SEQUENCE [LARGE SCALE GENOMIC DNA]</scope>
    <source>
        <strain evidence="2 3">JCM 13852</strain>
    </source>
</reference>
<name>A0ABV5UFB9_9PSEU</name>
<gene>
    <name evidence="2" type="ORF">ACFFTO_38360</name>
</gene>
<feature type="transmembrane region" description="Helical" evidence="1">
    <location>
        <begin position="20"/>
        <end position="38"/>
    </location>
</feature>
<keyword evidence="1" id="KW-0812">Transmembrane</keyword>
<evidence type="ECO:0000313" key="3">
    <source>
        <dbReference type="Proteomes" id="UP001589535"/>
    </source>
</evidence>
<keyword evidence="3" id="KW-1185">Reference proteome</keyword>
<protein>
    <submittedName>
        <fullName evidence="2">Uncharacterized protein</fullName>
    </submittedName>
</protein>
<organism evidence="2 3">
    <name type="scientific">Amycolatopsis plumensis</name>
    <dbReference type="NCBI Taxonomy" id="236508"/>
    <lineage>
        <taxon>Bacteria</taxon>
        <taxon>Bacillati</taxon>
        <taxon>Actinomycetota</taxon>
        <taxon>Actinomycetes</taxon>
        <taxon>Pseudonocardiales</taxon>
        <taxon>Pseudonocardiaceae</taxon>
        <taxon>Amycolatopsis</taxon>
    </lineage>
</organism>